<organism evidence="8">
    <name type="scientific">Chromera velia CCMP2878</name>
    <dbReference type="NCBI Taxonomy" id="1169474"/>
    <lineage>
        <taxon>Eukaryota</taxon>
        <taxon>Sar</taxon>
        <taxon>Alveolata</taxon>
        <taxon>Colpodellida</taxon>
        <taxon>Chromeraceae</taxon>
        <taxon>Chromera</taxon>
    </lineage>
</organism>
<keyword evidence="5" id="KW-0206">Cytoskeleton</keyword>
<evidence type="ECO:0000256" key="2">
    <source>
        <dbReference type="ARBA" id="ARBA00007719"/>
    </source>
</evidence>
<proteinExistence type="inferred from homology"/>
<protein>
    <recommendedName>
        <fullName evidence="3">Dynactin subunit 6</fullName>
    </recommendedName>
</protein>
<dbReference type="VEuPathDB" id="CryptoDB:Cvel_2073"/>
<feature type="compositionally biased region" description="Basic and acidic residues" evidence="7">
    <location>
        <begin position="220"/>
        <end position="248"/>
    </location>
</feature>
<reference evidence="8" key="1">
    <citation type="submission" date="2014-11" db="EMBL/GenBank/DDBJ databases">
        <authorList>
            <person name="Otto D Thomas"/>
            <person name="Naeem Raeece"/>
        </authorList>
    </citation>
    <scope>NUCLEOTIDE SEQUENCE</scope>
</reference>
<feature type="region of interest" description="Disordered" evidence="7">
    <location>
        <begin position="167"/>
        <end position="345"/>
    </location>
</feature>
<feature type="compositionally biased region" description="Polar residues" evidence="7">
    <location>
        <begin position="334"/>
        <end position="345"/>
    </location>
</feature>
<evidence type="ECO:0000256" key="6">
    <source>
        <dbReference type="ARBA" id="ARBA00034687"/>
    </source>
</evidence>
<evidence type="ECO:0000256" key="4">
    <source>
        <dbReference type="ARBA" id="ARBA00022490"/>
    </source>
</evidence>
<dbReference type="InterPro" id="IPR011004">
    <property type="entry name" value="Trimer_LpxA-like_sf"/>
</dbReference>
<feature type="compositionally biased region" description="Basic and acidic residues" evidence="7">
    <location>
        <begin position="291"/>
        <end position="301"/>
    </location>
</feature>
<evidence type="ECO:0000256" key="3">
    <source>
        <dbReference type="ARBA" id="ARBA00016573"/>
    </source>
</evidence>
<accession>A0A0G4I9Z1</accession>
<dbReference type="GO" id="GO:0005869">
    <property type="term" value="C:dynactin complex"/>
    <property type="evidence" value="ECO:0007669"/>
    <property type="project" value="InterPro"/>
</dbReference>
<feature type="compositionally biased region" description="Basic and acidic residues" evidence="7">
    <location>
        <begin position="179"/>
        <end position="213"/>
    </location>
</feature>
<dbReference type="EMBL" id="CDMZ01005743">
    <property type="protein sequence ID" value="CEM53954.1"/>
    <property type="molecule type" value="Genomic_DNA"/>
</dbReference>
<evidence type="ECO:0000256" key="5">
    <source>
        <dbReference type="ARBA" id="ARBA00023212"/>
    </source>
</evidence>
<dbReference type="GO" id="GO:0070840">
    <property type="term" value="F:dynein complex binding"/>
    <property type="evidence" value="ECO:0007669"/>
    <property type="project" value="TreeGrafter"/>
</dbReference>
<comment type="similarity">
    <text evidence="2">Belongs to the dynactin subunits 5/6 family. Dynactin subunit 6 subfamily.</text>
</comment>
<dbReference type="InterPro" id="IPR027777">
    <property type="entry name" value="DCTN6"/>
</dbReference>
<sequence length="345" mass="38091">MATATKKEAGPTLYVIDSEAMVCQEAVLRGEVTVGKGTVIHPTCLLDAKVGPIRVGADNILEEQVEIVNTTPEALTIGDRNVIEVGAKIVGAKAVGNSNILETKCFVGEGVEIHNGCTVGVASVVPDGVVMKDESVIFGPNSASAKEPGAAQYHDLQMTRHLEILRETLPKSHYLKRNKKEEEERDKERARERKERDKEKERERERAGGKAGEEGGGSRSRSERDREKERGDRSERGERSEREKERSPQEVQIAAGEATDRDRERDRDRSSRRHETSSSAAGGGSSSLTESQRERDRERKSTRGATSSEARESHRESASTRRSEKEKAPEQRRSSASRTAQPPPK</sequence>
<comment type="function">
    <text evidence="6">Part of the dynactin complex that activates the molecular motor dynein for ultra-processive transport along microtubules.</text>
</comment>
<keyword evidence="4" id="KW-0963">Cytoplasm</keyword>
<comment type="subcellular location">
    <subcellularLocation>
        <location evidence="1">Cytoplasm</location>
        <location evidence="1">Cytoskeleton</location>
    </subcellularLocation>
</comment>
<name>A0A0G4I9Z1_9ALVE</name>
<dbReference type="AlphaFoldDB" id="A0A0G4I9Z1"/>
<dbReference type="CDD" id="cd04646">
    <property type="entry name" value="LbH_Dynactin_6"/>
    <property type="match status" value="1"/>
</dbReference>
<dbReference type="PANTHER" id="PTHR13072:SF0">
    <property type="entry name" value="DYNACTIN SUBUNIT 6"/>
    <property type="match status" value="1"/>
</dbReference>
<evidence type="ECO:0000256" key="1">
    <source>
        <dbReference type="ARBA" id="ARBA00004245"/>
    </source>
</evidence>
<dbReference type="GO" id="GO:0007052">
    <property type="term" value="P:mitotic spindle organization"/>
    <property type="evidence" value="ECO:0007669"/>
    <property type="project" value="TreeGrafter"/>
</dbReference>
<feature type="compositionally biased region" description="Basic and acidic residues" evidence="7">
    <location>
        <begin position="309"/>
        <end position="333"/>
    </location>
</feature>
<feature type="compositionally biased region" description="Basic and acidic residues" evidence="7">
    <location>
        <begin position="258"/>
        <end position="276"/>
    </location>
</feature>
<dbReference type="Gene3D" id="2.160.10.10">
    <property type="entry name" value="Hexapeptide repeat proteins"/>
    <property type="match status" value="1"/>
</dbReference>
<dbReference type="SUPFAM" id="SSF51161">
    <property type="entry name" value="Trimeric LpxA-like enzymes"/>
    <property type="match status" value="1"/>
</dbReference>
<gene>
    <name evidence="8" type="ORF">Cvel_2073</name>
</gene>
<evidence type="ECO:0000313" key="8">
    <source>
        <dbReference type="EMBL" id="CEM53954.1"/>
    </source>
</evidence>
<evidence type="ECO:0000256" key="7">
    <source>
        <dbReference type="SAM" id="MobiDB-lite"/>
    </source>
</evidence>
<dbReference type="PANTHER" id="PTHR13072">
    <property type="entry name" value="DYNACTIN 6"/>
    <property type="match status" value="1"/>
</dbReference>